<evidence type="ECO:0000256" key="2">
    <source>
        <dbReference type="ARBA" id="ARBA00022857"/>
    </source>
</evidence>
<sequence>MEPKVIIVTGASRGIGFAVAQSLLAASHKVVLVSRSADRLQQLKECYPTQVAFLAADMTVADTAWRVTELAILTFGRIDGAVVNHGMLSPMTRIENASVEEWKKLYDANFFSALALVSWRRWMTRRRACANSLHKTKEAIPHIRASKGRIVFISSGAATAAYTSWGAYGSSKAALNSLVRHVAVEEPDVTAVAISPGRVDTDMQKELREKGTEMSRKDYETFKEDFEEGRLIKPEQTGRVIAKLSLDVKPELSGKYFKWDAAELVEYRE</sequence>
<dbReference type="PANTHER" id="PTHR43008:SF8">
    <property type="entry name" value="BENZIL REDUCTASE ((S)-BENZOIN FORMING) IRC24"/>
    <property type="match status" value="1"/>
</dbReference>
<accession>Q2H486</accession>
<evidence type="ECO:0000256" key="3">
    <source>
        <dbReference type="ARBA" id="ARBA00023002"/>
    </source>
</evidence>
<dbReference type="eggNOG" id="KOG1204">
    <property type="taxonomic scope" value="Eukaryota"/>
</dbReference>
<dbReference type="OMA" id="SHVDEWR"/>
<organism evidence="4 5">
    <name type="scientific">Chaetomium globosum (strain ATCC 6205 / CBS 148.51 / DSM 1962 / NBRC 6347 / NRRL 1970)</name>
    <name type="common">Soil fungus</name>
    <dbReference type="NCBI Taxonomy" id="306901"/>
    <lineage>
        <taxon>Eukaryota</taxon>
        <taxon>Fungi</taxon>
        <taxon>Dikarya</taxon>
        <taxon>Ascomycota</taxon>
        <taxon>Pezizomycotina</taxon>
        <taxon>Sordariomycetes</taxon>
        <taxon>Sordariomycetidae</taxon>
        <taxon>Sordariales</taxon>
        <taxon>Chaetomiaceae</taxon>
        <taxon>Chaetomium</taxon>
    </lineage>
</organism>
<dbReference type="HOGENOM" id="CLU_010194_2_11_1"/>
<evidence type="ECO:0000313" key="4">
    <source>
        <dbReference type="EMBL" id="EAQ89910.1"/>
    </source>
</evidence>
<dbReference type="GO" id="GO:0050664">
    <property type="term" value="F:oxidoreductase activity, acting on NAD(P)H, oxygen as acceptor"/>
    <property type="evidence" value="ECO:0007669"/>
    <property type="project" value="TreeGrafter"/>
</dbReference>
<dbReference type="RefSeq" id="XP_001222624.1">
    <property type="nucleotide sequence ID" value="XM_001222623.1"/>
</dbReference>
<dbReference type="STRING" id="306901.Q2H486"/>
<dbReference type="InterPro" id="IPR036291">
    <property type="entry name" value="NAD(P)-bd_dom_sf"/>
</dbReference>
<dbReference type="PROSITE" id="PS00061">
    <property type="entry name" value="ADH_SHORT"/>
    <property type="match status" value="1"/>
</dbReference>
<dbReference type="VEuPathDB" id="FungiDB:CHGG_06529"/>
<dbReference type="GeneID" id="4390166"/>
<gene>
    <name evidence="4" type="ORF">CHGG_06529</name>
</gene>
<dbReference type="Proteomes" id="UP000001056">
    <property type="component" value="Unassembled WGS sequence"/>
</dbReference>
<dbReference type="AlphaFoldDB" id="Q2H486"/>
<comment type="similarity">
    <text evidence="1">Belongs to the short-chain dehydrogenases/reductases (SDR) family.</text>
</comment>
<dbReference type="PRINTS" id="PR00081">
    <property type="entry name" value="GDHRDH"/>
</dbReference>
<protein>
    <recommendedName>
        <fullName evidence="6">NAD(P)-binding protein</fullName>
    </recommendedName>
</protein>
<evidence type="ECO:0000313" key="5">
    <source>
        <dbReference type="Proteomes" id="UP000001056"/>
    </source>
</evidence>
<dbReference type="OrthoDB" id="153074at2759"/>
<dbReference type="FunCoup" id="Q2H486">
    <property type="interactions" value="101"/>
</dbReference>
<dbReference type="Pfam" id="PF00106">
    <property type="entry name" value="adh_short"/>
    <property type="match status" value="1"/>
</dbReference>
<keyword evidence="2" id="KW-0521">NADP</keyword>
<dbReference type="Gene3D" id="3.40.50.720">
    <property type="entry name" value="NAD(P)-binding Rossmann-like Domain"/>
    <property type="match status" value="1"/>
</dbReference>
<dbReference type="SUPFAM" id="SSF51735">
    <property type="entry name" value="NAD(P)-binding Rossmann-fold domains"/>
    <property type="match status" value="1"/>
</dbReference>
<dbReference type="InterPro" id="IPR002347">
    <property type="entry name" value="SDR_fam"/>
</dbReference>
<reference evidence="5" key="1">
    <citation type="journal article" date="2015" name="Genome Announc.">
        <title>Draft genome sequence of the cellulolytic fungus Chaetomium globosum.</title>
        <authorList>
            <person name="Cuomo C.A."/>
            <person name="Untereiner W.A."/>
            <person name="Ma L.-J."/>
            <person name="Grabherr M."/>
            <person name="Birren B.W."/>
        </authorList>
    </citation>
    <scope>NUCLEOTIDE SEQUENCE [LARGE SCALE GENOMIC DNA]</scope>
    <source>
        <strain evidence="5">ATCC 6205 / CBS 148.51 / DSM 1962 / NBRC 6347 / NRRL 1970</strain>
    </source>
</reference>
<dbReference type="InterPro" id="IPR020904">
    <property type="entry name" value="Sc_DH/Rdtase_CS"/>
</dbReference>
<proteinExistence type="inferred from homology"/>
<evidence type="ECO:0008006" key="6">
    <source>
        <dbReference type="Google" id="ProtNLM"/>
    </source>
</evidence>
<name>Q2H486_CHAGB</name>
<dbReference type="GO" id="GO:0016616">
    <property type="term" value="F:oxidoreductase activity, acting on the CH-OH group of donors, NAD or NADP as acceptor"/>
    <property type="evidence" value="ECO:0007669"/>
    <property type="project" value="UniProtKB-ARBA"/>
</dbReference>
<dbReference type="InParanoid" id="Q2H486"/>
<dbReference type="EMBL" id="CH408031">
    <property type="protein sequence ID" value="EAQ89910.1"/>
    <property type="molecule type" value="Genomic_DNA"/>
</dbReference>
<evidence type="ECO:0000256" key="1">
    <source>
        <dbReference type="ARBA" id="ARBA00006484"/>
    </source>
</evidence>
<dbReference type="PANTHER" id="PTHR43008">
    <property type="entry name" value="BENZIL REDUCTASE"/>
    <property type="match status" value="1"/>
</dbReference>
<keyword evidence="3" id="KW-0560">Oxidoreductase</keyword>
<keyword evidence="5" id="KW-1185">Reference proteome</keyword>